<proteinExistence type="predicted"/>
<protein>
    <recommendedName>
        <fullName evidence="2">DUF8052 domain-containing protein</fullName>
    </recommendedName>
</protein>
<keyword evidence="4" id="KW-1185">Reference proteome</keyword>
<dbReference type="KEGG" id="hmp:K6T50_10160"/>
<feature type="compositionally biased region" description="Acidic residues" evidence="1">
    <location>
        <begin position="23"/>
        <end position="32"/>
    </location>
</feature>
<dbReference type="InterPro" id="IPR058365">
    <property type="entry name" value="DUF8052"/>
</dbReference>
<dbReference type="GeneID" id="67178508"/>
<dbReference type="RefSeq" id="WP_222606492.1">
    <property type="nucleotide sequence ID" value="NZ_CP081958.1"/>
</dbReference>
<sequence>MAEDDPETRVEADGSGGGVDPGTADDDVLVDGEEPRTDEHGRILDGAAYEDVPVWDDEYLDRVSDRLMFNYDLERDYRVRGERFDLYGLMRIESQKQLFHPALGYGDHHSDEYLFARRQSSVTVGELERIVDLGHALADERVEGDEEHYGTDLSFVLVVPEIPEDVREFVVDFRERELLKYGYFGHYEINLGVVAPEREAAVASQEADVVSAFALWDELPDRRSQRGYVTRLVGTLREKLLG</sequence>
<evidence type="ECO:0000259" key="2">
    <source>
        <dbReference type="Pfam" id="PF26226"/>
    </source>
</evidence>
<name>A0A8T8WA98_9EURY</name>
<evidence type="ECO:0000313" key="3">
    <source>
        <dbReference type="EMBL" id="QZP36674.1"/>
    </source>
</evidence>
<organism evidence="3 4">
    <name type="scientific">Halobaculum magnesiiphilum</name>
    <dbReference type="NCBI Taxonomy" id="1017351"/>
    <lineage>
        <taxon>Archaea</taxon>
        <taxon>Methanobacteriati</taxon>
        <taxon>Methanobacteriota</taxon>
        <taxon>Stenosarchaea group</taxon>
        <taxon>Halobacteria</taxon>
        <taxon>Halobacteriales</taxon>
        <taxon>Haloferacaceae</taxon>
        <taxon>Halobaculum</taxon>
    </lineage>
</organism>
<dbReference type="EMBL" id="CP081958">
    <property type="protein sequence ID" value="QZP36674.1"/>
    <property type="molecule type" value="Genomic_DNA"/>
</dbReference>
<dbReference type="Pfam" id="PF26226">
    <property type="entry name" value="DUF8052"/>
    <property type="match status" value="1"/>
</dbReference>
<accession>A0A8T8WA98</accession>
<evidence type="ECO:0000313" key="4">
    <source>
        <dbReference type="Proteomes" id="UP000826254"/>
    </source>
</evidence>
<feature type="region of interest" description="Disordered" evidence="1">
    <location>
        <begin position="1"/>
        <end position="40"/>
    </location>
</feature>
<dbReference type="Proteomes" id="UP000826254">
    <property type="component" value="Chromosome"/>
</dbReference>
<evidence type="ECO:0000256" key="1">
    <source>
        <dbReference type="SAM" id="MobiDB-lite"/>
    </source>
</evidence>
<feature type="domain" description="DUF8052" evidence="2">
    <location>
        <begin position="57"/>
        <end position="214"/>
    </location>
</feature>
<dbReference type="AlphaFoldDB" id="A0A8T8WA98"/>
<gene>
    <name evidence="3" type="ORF">K6T50_10160</name>
</gene>
<reference evidence="3 4" key="1">
    <citation type="journal article" date="2021" name="Int. J. Syst. Evol. Microbiol.">
        <title>Halobaculum halophilum sp. nov. and Halobaculum salinum sp. nov., isolated from salt lake and saline soil.</title>
        <authorList>
            <person name="Cui H.L."/>
            <person name="Shi X.W."/>
            <person name="Yin X.M."/>
            <person name="Yang X.Y."/>
            <person name="Hou J."/>
            <person name="Zhu L."/>
        </authorList>
    </citation>
    <scope>NUCLEOTIDE SEQUENCE [LARGE SCALE GENOMIC DNA]</scope>
    <source>
        <strain evidence="3 4">NBRC 109044</strain>
    </source>
</reference>